<proteinExistence type="predicted"/>
<protein>
    <submittedName>
        <fullName evidence="1">Uncharacterized protein</fullName>
    </submittedName>
</protein>
<accession>T0JZU3</accession>
<dbReference type="AlphaFoldDB" id="T0JZU3"/>
<evidence type="ECO:0000313" key="1">
    <source>
        <dbReference type="EMBL" id="EQB46058.1"/>
    </source>
</evidence>
<evidence type="ECO:0000313" key="2">
    <source>
        <dbReference type="Proteomes" id="UP000015530"/>
    </source>
</evidence>
<dbReference type="EMBL" id="AMYD01003549">
    <property type="protein sequence ID" value="EQB46058.1"/>
    <property type="molecule type" value="Genomic_DNA"/>
</dbReference>
<sequence length="51" mass="5248">MSAVATGLGPALHPSIAGVLNFKPGFLARCTCYSYRACTTETAVSGSIRSL</sequence>
<gene>
    <name evidence="1" type="ORF">CGLO_14955</name>
</gene>
<organism evidence="1 2">
    <name type="scientific">Colletotrichum gloeosporioides (strain Cg-14)</name>
    <name type="common">Anthracnose fungus</name>
    <name type="synonym">Glomerella cingulata</name>
    <dbReference type="NCBI Taxonomy" id="1237896"/>
    <lineage>
        <taxon>Eukaryota</taxon>
        <taxon>Fungi</taxon>
        <taxon>Dikarya</taxon>
        <taxon>Ascomycota</taxon>
        <taxon>Pezizomycotina</taxon>
        <taxon>Sordariomycetes</taxon>
        <taxon>Hypocreomycetidae</taxon>
        <taxon>Glomerellales</taxon>
        <taxon>Glomerellaceae</taxon>
        <taxon>Colletotrichum</taxon>
        <taxon>Colletotrichum gloeosporioides species complex</taxon>
    </lineage>
</organism>
<reference evidence="2" key="1">
    <citation type="journal article" date="2013" name="Mol. Plant Microbe Interact.">
        <title>Global aspects of pacC regulation of pathogenicity genes in Colletotrichum gloeosporioides as revealed by transcriptome analysis.</title>
        <authorList>
            <person name="Alkan N."/>
            <person name="Meng X."/>
            <person name="Friedlander G."/>
            <person name="Reuveni E."/>
            <person name="Sukno S."/>
            <person name="Sherman A."/>
            <person name="Thon M."/>
            <person name="Fluhr R."/>
            <person name="Prusky D."/>
        </authorList>
    </citation>
    <scope>NUCLEOTIDE SEQUENCE [LARGE SCALE GENOMIC DNA]</scope>
    <source>
        <strain evidence="2">Cg-14</strain>
    </source>
</reference>
<dbReference type="HOGENOM" id="CLU_3106224_0_0_1"/>
<name>T0JZU3_COLGC</name>
<comment type="caution">
    <text evidence="1">The sequence shown here is derived from an EMBL/GenBank/DDBJ whole genome shotgun (WGS) entry which is preliminary data.</text>
</comment>
<dbReference type="Proteomes" id="UP000015530">
    <property type="component" value="Unassembled WGS sequence"/>
</dbReference>